<protein>
    <submittedName>
        <fullName evidence="2">Flagellar biosynthesis protein</fullName>
    </submittedName>
</protein>
<dbReference type="STRING" id="225004.SAMN02745152_00634"/>
<name>A0A1T4LPU0_9SPIR</name>
<dbReference type="GeneID" id="303366902"/>
<comment type="similarity">
    <text evidence="1">Belongs to the type III secretion exporter family.</text>
</comment>
<dbReference type="EMBL" id="FUXC01000002">
    <property type="protein sequence ID" value="SJZ56646.1"/>
    <property type="molecule type" value="Genomic_DNA"/>
</dbReference>
<keyword evidence="2" id="KW-0282">Flagellum</keyword>
<dbReference type="GO" id="GO:0009306">
    <property type="term" value="P:protein secretion"/>
    <property type="evidence" value="ECO:0007669"/>
    <property type="project" value="InterPro"/>
</dbReference>
<dbReference type="InterPro" id="IPR029025">
    <property type="entry name" value="T3SS_substrate_exporter_C"/>
</dbReference>
<dbReference type="Proteomes" id="UP000190395">
    <property type="component" value="Unassembled WGS sequence"/>
</dbReference>
<accession>A0A1T4LPU0</accession>
<evidence type="ECO:0000313" key="2">
    <source>
        <dbReference type="EMBL" id="SJZ56646.1"/>
    </source>
</evidence>
<evidence type="ECO:0000313" key="3">
    <source>
        <dbReference type="Proteomes" id="UP000190395"/>
    </source>
</evidence>
<dbReference type="Gene3D" id="3.40.1690.10">
    <property type="entry name" value="secretion proteins EscU"/>
    <property type="match status" value="1"/>
</dbReference>
<reference evidence="2 3" key="1">
    <citation type="submission" date="2017-02" db="EMBL/GenBank/DDBJ databases">
        <authorList>
            <person name="Peterson S.W."/>
        </authorList>
    </citation>
    <scope>NUCLEOTIDE SEQUENCE [LARGE SCALE GENOMIC DNA]</scope>
    <source>
        <strain evidence="2 3">ATCC BAA-909</strain>
    </source>
</reference>
<organism evidence="2 3">
    <name type="scientific">Treponema berlinense</name>
    <dbReference type="NCBI Taxonomy" id="225004"/>
    <lineage>
        <taxon>Bacteria</taxon>
        <taxon>Pseudomonadati</taxon>
        <taxon>Spirochaetota</taxon>
        <taxon>Spirochaetia</taxon>
        <taxon>Spirochaetales</taxon>
        <taxon>Treponemataceae</taxon>
        <taxon>Treponema</taxon>
    </lineage>
</organism>
<dbReference type="PANTHER" id="PTHR30531">
    <property type="entry name" value="FLAGELLAR BIOSYNTHETIC PROTEIN FLHB"/>
    <property type="match status" value="1"/>
</dbReference>
<evidence type="ECO:0000256" key="1">
    <source>
        <dbReference type="ARBA" id="ARBA00010690"/>
    </source>
</evidence>
<dbReference type="GO" id="GO:0005886">
    <property type="term" value="C:plasma membrane"/>
    <property type="evidence" value="ECO:0007669"/>
    <property type="project" value="TreeGrafter"/>
</dbReference>
<dbReference type="InterPro" id="IPR006135">
    <property type="entry name" value="T3SS_substrate_exporter"/>
</dbReference>
<proteinExistence type="inferred from homology"/>
<keyword evidence="2" id="KW-0969">Cilium</keyword>
<keyword evidence="2" id="KW-0966">Cell projection</keyword>
<dbReference type="AlphaFoldDB" id="A0A1T4LPU0"/>
<dbReference type="SUPFAM" id="SSF160544">
    <property type="entry name" value="EscU C-terminal domain-like"/>
    <property type="match status" value="1"/>
</dbReference>
<sequence>MEKKQKAVCLKYPENAAAPFIAAKGQGFAAEKMLEIARLNKIPVVENENLANVLSVENIGQLIPESLYEAVANIFAFISSTERKM</sequence>
<gene>
    <name evidence="2" type="ORF">SAMN02745152_00634</name>
</gene>
<keyword evidence="3" id="KW-1185">Reference proteome</keyword>
<dbReference type="RefSeq" id="WP_078930375.1">
    <property type="nucleotide sequence ID" value="NZ_CAMEQG010000036.1"/>
</dbReference>
<dbReference type="PANTHER" id="PTHR30531:SF12">
    <property type="entry name" value="FLAGELLAR BIOSYNTHETIC PROTEIN FLHB"/>
    <property type="match status" value="1"/>
</dbReference>
<dbReference type="Pfam" id="PF01312">
    <property type="entry name" value="Bac_export_2"/>
    <property type="match status" value="1"/>
</dbReference>
<dbReference type="OrthoDB" id="361231at2"/>